<dbReference type="Proteomes" id="UP001183202">
    <property type="component" value="Unassembled WGS sequence"/>
</dbReference>
<dbReference type="SUPFAM" id="SSF46955">
    <property type="entry name" value="Putative DNA-binding domain"/>
    <property type="match status" value="1"/>
</dbReference>
<organism evidence="2 3">
    <name type="scientific">Pseudonocardia charpentierae</name>
    <dbReference type="NCBI Taxonomy" id="3075545"/>
    <lineage>
        <taxon>Bacteria</taxon>
        <taxon>Bacillati</taxon>
        <taxon>Actinomycetota</taxon>
        <taxon>Actinomycetes</taxon>
        <taxon>Pseudonocardiales</taxon>
        <taxon>Pseudonocardiaceae</taxon>
        <taxon>Pseudonocardia</taxon>
    </lineage>
</organism>
<protein>
    <submittedName>
        <fullName evidence="2">MerR family transcriptional regulator</fullName>
    </submittedName>
</protein>
<evidence type="ECO:0000313" key="3">
    <source>
        <dbReference type="Proteomes" id="UP001183202"/>
    </source>
</evidence>
<dbReference type="Gene3D" id="3.40.50.280">
    <property type="entry name" value="Cobalamin-binding domain"/>
    <property type="match status" value="1"/>
</dbReference>
<evidence type="ECO:0000259" key="1">
    <source>
        <dbReference type="PROSITE" id="PS50937"/>
    </source>
</evidence>
<dbReference type="SMART" id="SM00422">
    <property type="entry name" value="HTH_MERR"/>
    <property type="match status" value="1"/>
</dbReference>
<dbReference type="InterPro" id="IPR009061">
    <property type="entry name" value="DNA-bd_dom_put_sf"/>
</dbReference>
<dbReference type="InterPro" id="IPR000551">
    <property type="entry name" value="MerR-type_HTH_dom"/>
</dbReference>
<dbReference type="PROSITE" id="PS50937">
    <property type="entry name" value="HTH_MERR_2"/>
    <property type="match status" value="1"/>
</dbReference>
<reference evidence="3" key="1">
    <citation type="submission" date="2023-07" db="EMBL/GenBank/DDBJ databases">
        <title>30 novel species of actinomycetes from the DSMZ collection.</title>
        <authorList>
            <person name="Nouioui I."/>
        </authorList>
    </citation>
    <scope>NUCLEOTIDE SEQUENCE [LARGE SCALE GENOMIC DNA]</scope>
    <source>
        <strain evidence="3">DSM 45834</strain>
    </source>
</reference>
<feature type="domain" description="HTH merR-type" evidence="1">
    <location>
        <begin position="14"/>
        <end position="83"/>
    </location>
</feature>
<dbReference type="SUPFAM" id="SSF52242">
    <property type="entry name" value="Cobalamin (vitamin B12)-binding domain"/>
    <property type="match status" value="1"/>
</dbReference>
<evidence type="ECO:0000313" key="2">
    <source>
        <dbReference type="EMBL" id="MDT0352601.1"/>
    </source>
</evidence>
<keyword evidence="3" id="KW-1185">Reference proteome</keyword>
<gene>
    <name evidence="2" type="ORF">RM445_24045</name>
</gene>
<dbReference type="InterPro" id="IPR036724">
    <property type="entry name" value="Cobalamin-bd_sf"/>
</dbReference>
<dbReference type="RefSeq" id="WP_311559104.1">
    <property type="nucleotide sequence ID" value="NZ_JAVREJ010000019.1"/>
</dbReference>
<proteinExistence type="predicted"/>
<comment type="caution">
    <text evidence="2">The sequence shown here is derived from an EMBL/GenBank/DDBJ whole genome shotgun (WGS) entry which is preliminary data.</text>
</comment>
<dbReference type="Pfam" id="PF13411">
    <property type="entry name" value="MerR_1"/>
    <property type="match status" value="1"/>
</dbReference>
<accession>A0ABU2NF72</accession>
<dbReference type="EMBL" id="JAVREJ010000019">
    <property type="protein sequence ID" value="MDT0352601.1"/>
    <property type="molecule type" value="Genomic_DNA"/>
</dbReference>
<dbReference type="Gene3D" id="1.10.1660.10">
    <property type="match status" value="1"/>
</dbReference>
<sequence length="313" mass="33241">MGDADLPNGPAAPVWSAGAVARRLGIAPATLRSWNRRYRLGPATHQPGQHRRYTQHDVAVLEAMCRLVGEGVAPTAAADIARSHALAAQSDQHRTGQPIRPLEEAKCGARGLVLAALRLDAEFLTSTLDHHFGAYGVDTTWTEVCVPALTALGRRVTPKGDCVDSVHLLSWTIIAGLHRCAGPPASSRRRVLLACTDGERHSLGLEALHAVLTAQGIPARMLGASVPATALTAAAQRIRPAAVVLWSQASRTAHTNDLRRLEPTADQIIAAGPGWRRSRLPPRVQRVESLAAAMATIRDAVWADAPDPAPACS</sequence>
<name>A0ABU2NF72_9PSEU</name>